<dbReference type="GO" id="GO:0030170">
    <property type="term" value="F:pyridoxal phosphate binding"/>
    <property type="evidence" value="ECO:0007669"/>
    <property type="project" value="TreeGrafter"/>
</dbReference>
<dbReference type="Proteomes" id="UP000285961">
    <property type="component" value="Unassembled WGS sequence"/>
</dbReference>
<comment type="similarity">
    <text evidence="1 4">Belongs to the DegT/DnrJ/EryC1 family.</text>
</comment>
<evidence type="ECO:0000256" key="4">
    <source>
        <dbReference type="RuleBase" id="RU004508"/>
    </source>
</evidence>
<comment type="caution">
    <text evidence="5">The sequence shown here is derived from an EMBL/GenBank/DDBJ whole genome shotgun (WGS) entry which is preliminary data.</text>
</comment>
<protein>
    <submittedName>
        <fullName evidence="5">DegT/DnrJ/EryC1/StrS family aminotransferase</fullName>
    </submittedName>
</protein>
<dbReference type="InterPro" id="IPR015422">
    <property type="entry name" value="PyrdxlP-dep_Trfase_small"/>
</dbReference>
<keyword evidence="5" id="KW-0032">Aminotransferase</keyword>
<organism evidence="5 6">
    <name type="scientific">Candidatus Abyssobacteria bacterium SURF_17</name>
    <dbReference type="NCBI Taxonomy" id="2093361"/>
    <lineage>
        <taxon>Bacteria</taxon>
        <taxon>Pseudomonadati</taxon>
        <taxon>Candidatus Hydrogenedentota</taxon>
        <taxon>Candidatus Abyssobacteria</taxon>
    </lineage>
</organism>
<reference evidence="5 6" key="1">
    <citation type="journal article" date="2017" name="ISME J.">
        <title>Energy and carbon metabolisms in a deep terrestrial subsurface fluid microbial community.</title>
        <authorList>
            <person name="Momper L."/>
            <person name="Jungbluth S.P."/>
            <person name="Lee M.D."/>
            <person name="Amend J.P."/>
        </authorList>
    </citation>
    <scope>NUCLEOTIDE SEQUENCE [LARGE SCALE GENOMIC DNA]</scope>
    <source>
        <strain evidence="5">SURF_17</strain>
    </source>
</reference>
<dbReference type="AlphaFoldDB" id="A0A419F012"/>
<dbReference type="InterPro" id="IPR015421">
    <property type="entry name" value="PyrdxlP-dep_Trfase_major"/>
</dbReference>
<dbReference type="Gene3D" id="3.40.640.10">
    <property type="entry name" value="Type I PLP-dependent aspartate aminotransferase-like (Major domain)"/>
    <property type="match status" value="1"/>
</dbReference>
<evidence type="ECO:0000256" key="3">
    <source>
        <dbReference type="PIRSR" id="PIRSR000390-2"/>
    </source>
</evidence>
<evidence type="ECO:0000256" key="1">
    <source>
        <dbReference type="ARBA" id="ARBA00037999"/>
    </source>
</evidence>
<gene>
    <name evidence="5" type="ORF">C4532_08130</name>
</gene>
<dbReference type="PANTHER" id="PTHR30244">
    <property type="entry name" value="TRANSAMINASE"/>
    <property type="match status" value="1"/>
</dbReference>
<evidence type="ECO:0000313" key="5">
    <source>
        <dbReference type="EMBL" id="RJP71103.1"/>
    </source>
</evidence>
<dbReference type="GO" id="GO:0000271">
    <property type="term" value="P:polysaccharide biosynthetic process"/>
    <property type="evidence" value="ECO:0007669"/>
    <property type="project" value="TreeGrafter"/>
</dbReference>
<name>A0A419F012_9BACT</name>
<dbReference type="Pfam" id="PF01041">
    <property type="entry name" value="DegT_DnrJ_EryC1"/>
    <property type="match status" value="1"/>
</dbReference>
<dbReference type="PANTHER" id="PTHR30244:SF34">
    <property type="entry name" value="DTDP-4-AMINO-4,6-DIDEOXYGALACTOSE TRANSAMINASE"/>
    <property type="match status" value="1"/>
</dbReference>
<dbReference type="GO" id="GO:0008483">
    <property type="term" value="F:transaminase activity"/>
    <property type="evidence" value="ECO:0007669"/>
    <property type="project" value="UniProtKB-KW"/>
</dbReference>
<dbReference type="CDD" id="cd00616">
    <property type="entry name" value="AHBA_syn"/>
    <property type="match status" value="1"/>
</dbReference>
<evidence type="ECO:0000256" key="2">
    <source>
        <dbReference type="PIRSR" id="PIRSR000390-1"/>
    </source>
</evidence>
<dbReference type="EMBL" id="QZKI01000062">
    <property type="protein sequence ID" value="RJP71103.1"/>
    <property type="molecule type" value="Genomic_DNA"/>
</dbReference>
<feature type="modified residue" description="N6-(pyridoxal phosphate)lysine" evidence="3">
    <location>
        <position position="192"/>
    </location>
</feature>
<dbReference type="PIRSF" id="PIRSF000390">
    <property type="entry name" value="PLP_StrS"/>
    <property type="match status" value="1"/>
</dbReference>
<keyword evidence="5" id="KW-0808">Transferase</keyword>
<accession>A0A419F012</accession>
<dbReference type="SUPFAM" id="SSF53383">
    <property type="entry name" value="PLP-dependent transferases"/>
    <property type="match status" value="1"/>
</dbReference>
<feature type="active site" description="Proton acceptor" evidence="2">
    <location>
        <position position="192"/>
    </location>
</feature>
<dbReference type="Gene3D" id="3.90.1150.10">
    <property type="entry name" value="Aspartate Aminotransferase, domain 1"/>
    <property type="match status" value="1"/>
</dbReference>
<sequence>MRRRNEELRRKSFLIFGSPAVGEEEVEAVAATIRSGWLGTGPRVACFEEIFRSYTGARFAMALNSCTAGLHLSLLVAGVGPGDEVITSPMTFCSTANAIIHCGGRPVFVDVDRRTMNMNPTLIERAITPRTKAIMPVHLAGRPCDMDAIMETAKQRNLVVIEDAAHAIEAWYHGTKIGAIGDLTCFSFYVTKNIITGEGGMVTTDREEYADKIKMYGLHGLSKDAWKRYSDEGYKHYEVIFPGFKYNMMDIQAAIGVEQMKRVDKYLARRNEIWARYDDAFADLPVTRPEPPEPDTVHARHLYTLLLDIEKTGMTRDEFQQRLHDMNIGTGIHFISVHLHKYYRETFGYKRGDFPNAEWISDRTISLPLSARLTDKDVEDVAEAVRFLLRDSA</sequence>
<dbReference type="InterPro" id="IPR015424">
    <property type="entry name" value="PyrdxlP-dep_Trfase"/>
</dbReference>
<dbReference type="InterPro" id="IPR000653">
    <property type="entry name" value="DegT/StrS_aminotransferase"/>
</dbReference>
<keyword evidence="3 4" id="KW-0663">Pyridoxal phosphate</keyword>
<proteinExistence type="inferred from homology"/>
<evidence type="ECO:0000313" key="6">
    <source>
        <dbReference type="Proteomes" id="UP000285961"/>
    </source>
</evidence>